<organism evidence="3 4">
    <name type="scientific">Smittium angustum</name>
    <dbReference type="NCBI Taxonomy" id="133377"/>
    <lineage>
        <taxon>Eukaryota</taxon>
        <taxon>Fungi</taxon>
        <taxon>Fungi incertae sedis</taxon>
        <taxon>Zoopagomycota</taxon>
        <taxon>Kickxellomycotina</taxon>
        <taxon>Harpellomycetes</taxon>
        <taxon>Harpellales</taxon>
        <taxon>Legeriomycetaceae</taxon>
        <taxon>Smittium</taxon>
    </lineage>
</organism>
<comment type="caution">
    <text evidence="3">The sequence shown here is derived from an EMBL/GenBank/DDBJ whole genome shotgun (WGS) entry which is preliminary data.</text>
</comment>
<protein>
    <recommendedName>
        <fullName evidence="1">Aminomethyltransferase C-terminal domain-containing protein</fullName>
    </recommendedName>
</protein>
<dbReference type="PANTHER" id="PTHR43757:SF2">
    <property type="entry name" value="AMINOMETHYLTRANSFERASE, MITOCHONDRIAL"/>
    <property type="match status" value="1"/>
</dbReference>
<feature type="non-terminal residue" evidence="3">
    <location>
        <position position="1"/>
    </location>
</feature>
<dbReference type="AlphaFoldDB" id="A0A2U1J428"/>
<evidence type="ECO:0000259" key="1">
    <source>
        <dbReference type="Pfam" id="PF08669"/>
    </source>
</evidence>
<dbReference type="EMBL" id="MBFU01000395">
    <property type="protein sequence ID" value="PVZ99712.1"/>
    <property type="molecule type" value="Genomic_DNA"/>
</dbReference>
<proteinExistence type="predicted"/>
<dbReference type="InterPro" id="IPR028896">
    <property type="entry name" value="GcvT/YgfZ/DmdA"/>
</dbReference>
<dbReference type="Proteomes" id="UP000245591">
    <property type="component" value="Unassembled WGS sequence"/>
</dbReference>
<dbReference type="SUPFAM" id="SSF101790">
    <property type="entry name" value="Aminomethyltransferase beta-barrel domain"/>
    <property type="match status" value="1"/>
</dbReference>
<dbReference type="GO" id="GO:0005739">
    <property type="term" value="C:mitochondrion"/>
    <property type="evidence" value="ECO:0007669"/>
    <property type="project" value="TreeGrafter"/>
</dbReference>
<dbReference type="EMBL" id="MBFU01001216">
    <property type="protein sequence ID" value="PVZ96653.1"/>
    <property type="molecule type" value="Genomic_DNA"/>
</dbReference>
<evidence type="ECO:0000313" key="3">
    <source>
        <dbReference type="EMBL" id="PVZ99712.1"/>
    </source>
</evidence>
<reference evidence="3 4" key="1">
    <citation type="journal article" date="2018" name="MBio">
        <title>Comparative Genomics Reveals the Core Gene Toolbox for the Fungus-Insect Symbiosis.</title>
        <authorList>
            <person name="Wang Y."/>
            <person name="Stata M."/>
            <person name="Wang W."/>
            <person name="Stajich J.E."/>
            <person name="White M.M."/>
            <person name="Moncalvo J.M."/>
        </authorList>
    </citation>
    <scope>NUCLEOTIDE SEQUENCE [LARGE SCALE GENOMIC DNA]</scope>
    <source>
        <strain evidence="3 4">AUS-126-30</strain>
    </source>
</reference>
<evidence type="ECO:0000313" key="4">
    <source>
        <dbReference type="Proteomes" id="UP000245591"/>
    </source>
</evidence>
<dbReference type="InterPro" id="IPR029043">
    <property type="entry name" value="GcvT/YgfZ_C"/>
</dbReference>
<accession>A0A2U1J428</accession>
<gene>
    <name evidence="3" type="ORF">BB558_004245</name>
    <name evidence="2" type="ORF">BB558_007426</name>
</gene>
<feature type="domain" description="Aminomethyltransferase C-terminal" evidence="1">
    <location>
        <begin position="3"/>
        <end position="64"/>
    </location>
</feature>
<dbReference type="PANTHER" id="PTHR43757">
    <property type="entry name" value="AMINOMETHYLTRANSFERASE"/>
    <property type="match status" value="1"/>
</dbReference>
<sequence length="71" mass="7729">GALIFNSDGTEQIGIITSGVPSPSLGTNIAMGYVNKGLNKKGTQVKIKVRNRMQDAEIVKMPFIQSNYYKP</sequence>
<name>A0A2U1J428_SMIAN</name>
<evidence type="ECO:0000313" key="2">
    <source>
        <dbReference type="EMBL" id="PVZ96653.1"/>
    </source>
</evidence>
<dbReference type="Gene3D" id="2.40.30.110">
    <property type="entry name" value="Aminomethyltransferase beta-barrel domains"/>
    <property type="match status" value="1"/>
</dbReference>
<keyword evidence="4" id="KW-1185">Reference proteome</keyword>
<dbReference type="Pfam" id="PF08669">
    <property type="entry name" value="GCV_T_C"/>
    <property type="match status" value="1"/>
</dbReference>
<dbReference type="InterPro" id="IPR013977">
    <property type="entry name" value="GcvT_C"/>
</dbReference>